<dbReference type="InterPro" id="IPR013686">
    <property type="entry name" value="Polypept-transport_assoc_ShlB"/>
</dbReference>
<proteinExistence type="predicted"/>
<name>A0A177N1C5_9GAMM</name>
<feature type="domain" description="Polypeptide-transport-associated ShlB-type" evidence="5">
    <location>
        <begin position="52"/>
        <end position="126"/>
    </location>
</feature>
<gene>
    <name evidence="6" type="ORF">A1359_01650</name>
</gene>
<keyword evidence="7" id="KW-1185">Reference proteome</keyword>
<evidence type="ECO:0000313" key="6">
    <source>
        <dbReference type="EMBL" id="OAI11682.1"/>
    </source>
</evidence>
<dbReference type="Gene3D" id="2.40.160.50">
    <property type="entry name" value="membrane protein fhac: a member of the omp85/tpsb transporter family"/>
    <property type="match status" value="1"/>
</dbReference>
<dbReference type="Pfam" id="PF03865">
    <property type="entry name" value="ShlB"/>
    <property type="match status" value="1"/>
</dbReference>
<dbReference type="Pfam" id="PF08479">
    <property type="entry name" value="POTRA_2"/>
    <property type="match status" value="1"/>
</dbReference>
<keyword evidence="3" id="KW-0998">Cell outer membrane</keyword>
<dbReference type="AlphaFoldDB" id="A0A177N1C5"/>
<evidence type="ECO:0000259" key="5">
    <source>
        <dbReference type="Pfam" id="PF08479"/>
    </source>
</evidence>
<evidence type="ECO:0000256" key="2">
    <source>
        <dbReference type="ARBA" id="ARBA00022692"/>
    </source>
</evidence>
<evidence type="ECO:0000313" key="7">
    <source>
        <dbReference type="Proteomes" id="UP000078476"/>
    </source>
</evidence>
<dbReference type="GO" id="GO:0046819">
    <property type="term" value="P:protein secretion by the type V secretion system"/>
    <property type="evidence" value="ECO:0007669"/>
    <property type="project" value="TreeGrafter"/>
</dbReference>
<dbReference type="EMBL" id="LUUI01000138">
    <property type="protein sequence ID" value="OAI11682.1"/>
    <property type="molecule type" value="Genomic_DNA"/>
</dbReference>
<reference evidence="6 7" key="1">
    <citation type="submission" date="2016-03" db="EMBL/GenBank/DDBJ databases">
        <authorList>
            <person name="Ploux O."/>
        </authorList>
    </citation>
    <scope>NUCLEOTIDE SEQUENCE [LARGE SCALE GENOMIC DNA]</scope>
    <source>
        <strain evidence="6 7">R-45370</strain>
    </source>
</reference>
<dbReference type="Gene3D" id="3.10.20.310">
    <property type="entry name" value="membrane protein fhac"/>
    <property type="match status" value="1"/>
</dbReference>
<feature type="domain" description="Haemolysin activator HlyB C-terminal" evidence="4">
    <location>
        <begin position="192"/>
        <end position="506"/>
    </location>
</feature>
<protein>
    <submittedName>
        <fullName evidence="6">Peptidase S9</fullName>
    </submittedName>
</protein>
<evidence type="ECO:0000256" key="3">
    <source>
        <dbReference type="ARBA" id="ARBA00023237"/>
    </source>
</evidence>
<sequence length="544" mass="59896">MQLNESPLLRMVLVGTCCVLLPAQVVLSQEVEAADQAQQQEAPSQAAAAKFDLFELRVKGNSMLDKKRLERTLYPFLGPNKSVDVVESARAALEKLYIAEGYQTVSVDIPEQSVKSGIVYLQVVEGKVSQLRVTDSRYYSQGEIKAKVPELAEGNVPNMPKMQAQLAELAAQSQDRSVVPILRAGETPGTLEVDLKVNDTLPLHAKVELNSYNSIDTSRLRALVSLHYDNLWQKFHSASFMYQTSPEAPNEVEVFVGTYMLPVFDDKRLVFYGVSSSSNIATAGAFNVVGNGNIYGSRFVWPMPSSENYSQNATFGVDYKDFGEDLAPLGSDTSTKTPISYLPFTVQYGGNLRDADSLLTFDAGINFAIRGLVSDQSQFDDKRYLSQSNFIYLTSGLAYKRNLPWGMEFTGRMAGQLANSPLISNEQFAIGGHKSVRGYYEAQVLADHGVSGSMELFTPHLAPAEWEEIDSLRALFFIDGGGGWIMDALPGSPQNMALAGIGAGLRIEMLKHLQGEFDFASPLLEQGNVRVGENRIDFRFMAQF</sequence>
<evidence type="ECO:0000259" key="4">
    <source>
        <dbReference type="Pfam" id="PF03865"/>
    </source>
</evidence>
<accession>A0A177N1C5</accession>
<dbReference type="InterPro" id="IPR051544">
    <property type="entry name" value="TPS_OM_transporter"/>
</dbReference>
<dbReference type="PANTHER" id="PTHR34597:SF6">
    <property type="entry name" value="BLR6126 PROTEIN"/>
    <property type="match status" value="1"/>
</dbReference>
<keyword evidence="1" id="KW-1134">Transmembrane beta strand</keyword>
<evidence type="ECO:0000256" key="1">
    <source>
        <dbReference type="ARBA" id="ARBA00022452"/>
    </source>
</evidence>
<organism evidence="6 7">
    <name type="scientific">Methylomonas lenta</name>
    <dbReference type="NCBI Taxonomy" id="980561"/>
    <lineage>
        <taxon>Bacteria</taxon>
        <taxon>Pseudomonadati</taxon>
        <taxon>Pseudomonadota</taxon>
        <taxon>Gammaproteobacteria</taxon>
        <taxon>Methylococcales</taxon>
        <taxon>Methylococcaceae</taxon>
        <taxon>Methylomonas</taxon>
    </lineage>
</organism>
<dbReference type="GO" id="GO:0098046">
    <property type="term" value="C:type V protein secretion system complex"/>
    <property type="evidence" value="ECO:0007669"/>
    <property type="project" value="TreeGrafter"/>
</dbReference>
<keyword evidence="1" id="KW-0472">Membrane</keyword>
<dbReference type="GO" id="GO:0008320">
    <property type="term" value="F:protein transmembrane transporter activity"/>
    <property type="evidence" value="ECO:0007669"/>
    <property type="project" value="TreeGrafter"/>
</dbReference>
<comment type="caution">
    <text evidence="6">The sequence shown here is derived from an EMBL/GenBank/DDBJ whole genome shotgun (WGS) entry which is preliminary data.</text>
</comment>
<dbReference type="OrthoDB" id="5664954at2"/>
<dbReference type="Proteomes" id="UP000078476">
    <property type="component" value="Unassembled WGS sequence"/>
</dbReference>
<keyword evidence="2" id="KW-0812">Transmembrane</keyword>
<dbReference type="STRING" id="980561.A1359_01650"/>
<dbReference type="PANTHER" id="PTHR34597">
    <property type="entry name" value="SLR1661 PROTEIN"/>
    <property type="match status" value="1"/>
</dbReference>
<dbReference type="InterPro" id="IPR005565">
    <property type="entry name" value="Hemolysn_activator_HlyB_C"/>
</dbReference>